<dbReference type="EMBL" id="JAMKFB020000013">
    <property type="protein sequence ID" value="KAL0178691.1"/>
    <property type="molecule type" value="Genomic_DNA"/>
</dbReference>
<sequence length="152" mass="17612">MSADTEMERKICDFLRRNGKSKALVISKEFGLDKRTVNKHLYSLERSNQLFKSEELPPIWDLVENMNKLKLTPEPKQKSQTTTETTGEKDVEDLLKSGALKAYEIAKNLGQSRQTINRQLYSMEVKGKVKKCSKSKLWTFNDEWSDDSFSQE</sequence>
<dbReference type="InterPro" id="IPR036388">
    <property type="entry name" value="WH-like_DNA-bd_sf"/>
</dbReference>
<reference evidence="4 5" key="1">
    <citation type="submission" date="2024-05" db="EMBL/GenBank/DDBJ databases">
        <title>Genome sequencing and assembly of Indian major carp, Cirrhinus mrigala (Hamilton, 1822).</title>
        <authorList>
            <person name="Mohindra V."/>
            <person name="Chowdhury L.M."/>
            <person name="Lal K."/>
            <person name="Jena J.K."/>
        </authorList>
    </citation>
    <scope>NUCLEOTIDE SEQUENCE [LARGE SCALE GENOMIC DNA]</scope>
    <source>
        <strain evidence="4">CM1030</strain>
        <tissue evidence="4">Blood</tissue>
    </source>
</reference>
<dbReference type="InterPro" id="IPR042361">
    <property type="entry name" value="ZBP1"/>
</dbReference>
<evidence type="ECO:0000256" key="2">
    <source>
        <dbReference type="SAM" id="MobiDB-lite"/>
    </source>
</evidence>
<dbReference type="SMART" id="SM00550">
    <property type="entry name" value="Zalpha"/>
    <property type="match status" value="2"/>
</dbReference>
<feature type="region of interest" description="Disordered" evidence="2">
    <location>
        <begin position="70"/>
        <end position="90"/>
    </location>
</feature>
<evidence type="ECO:0000313" key="4">
    <source>
        <dbReference type="EMBL" id="KAL0178691.1"/>
    </source>
</evidence>
<protein>
    <recommendedName>
        <fullName evidence="3">Z-binding domain-containing protein</fullName>
    </recommendedName>
</protein>
<dbReference type="PANTHER" id="PTHR14966:SF0">
    <property type="entry name" value="Z-DNA-BINDING PROTEIN 1"/>
    <property type="match status" value="1"/>
</dbReference>
<evidence type="ECO:0000313" key="5">
    <source>
        <dbReference type="Proteomes" id="UP001529510"/>
    </source>
</evidence>
<feature type="domain" description="Z-binding" evidence="3">
    <location>
        <begin position="1"/>
        <end position="64"/>
    </location>
</feature>
<feature type="non-terminal residue" evidence="4">
    <location>
        <position position="152"/>
    </location>
</feature>
<dbReference type="Gene3D" id="1.10.10.10">
    <property type="entry name" value="Winged helix-like DNA-binding domain superfamily/Winged helix DNA-binding domain"/>
    <property type="match status" value="2"/>
</dbReference>
<evidence type="ECO:0000256" key="1">
    <source>
        <dbReference type="ARBA" id="ARBA00022884"/>
    </source>
</evidence>
<keyword evidence="1" id="KW-0694">RNA-binding</keyword>
<name>A0ABD0PXZ7_CIRMR</name>
<organism evidence="4 5">
    <name type="scientific">Cirrhinus mrigala</name>
    <name type="common">Mrigala</name>
    <dbReference type="NCBI Taxonomy" id="683832"/>
    <lineage>
        <taxon>Eukaryota</taxon>
        <taxon>Metazoa</taxon>
        <taxon>Chordata</taxon>
        <taxon>Craniata</taxon>
        <taxon>Vertebrata</taxon>
        <taxon>Euteleostomi</taxon>
        <taxon>Actinopterygii</taxon>
        <taxon>Neopterygii</taxon>
        <taxon>Teleostei</taxon>
        <taxon>Ostariophysi</taxon>
        <taxon>Cypriniformes</taxon>
        <taxon>Cyprinidae</taxon>
        <taxon>Labeoninae</taxon>
        <taxon>Labeonini</taxon>
        <taxon>Cirrhinus</taxon>
    </lineage>
</organism>
<dbReference type="AlphaFoldDB" id="A0ABD0PXZ7"/>
<proteinExistence type="predicted"/>
<dbReference type="InterPro" id="IPR042371">
    <property type="entry name" value="Z_dom"/>
</dbReference>
<dbReference type="PROSITE" id="PS50139">
    <property type="entry name" value="Z_BINDING"/>
    <property type="match status" value="1"/>
</dbReference>
<gene>
    <name evidence="4" type="ORF">M9458_027585</name>
</gene>
<dbReference type="InterPro" id="IPR036390">
    <property type="entry name" value="WH_DNA-bd_sf"/>
</dbReference>
<comment type="caution">
    <text evidence="4">The sequence shown here is derived from an EMBL/GenBank/DDBJ whole genome shotgun (WGS) entry which is preliminary data.</text>
</comment>
<dbReference type="GO" id="GO:0003723">
    <property type="term" value="F:RNA binding"/>
    <property type="evidence" value="ECO:0007669"/>
    <property type="project" value="UniProtKB-KW"/>
</dbReference>
<dbReference type="Proteomes" id="UP001529510">
    <property type="component" value="Unassembled WGS sequence"/>
</dbReference>
<evidence type="ECO:0000259" key="3">
    <source>
        <dbReference type="PROSITE" id="PS50139"/>
    </source>
</evidence>
<accession>A0ABD0PXZ7</accession>
<dbReference type="PANTHER" id="PTHR14966">
    <property type="entry name" value="Z-DNA-BINDING PROTEIN 1"/>
    <property type="match status" value="1"/>
</dbReference>
<keyword evidence="5" id="KW-1185">Reference proteome</keyword>
<dbReference type="Pfam" id="PF02295">
    <property type="entry name" value="z-alpha"/>
    <property type="match status" value="2"/>
</dbReference>
<dbReference type="SUPFAM" id="SSF46785">
    <property type="entry name" value="Winged helix' DNA-binding domain"/>
    <property type="match status" value="2"/>
</dbReference>